<accession>A0A1I1N1E6</accession>
<dbReference type="EMBL" id="FOKV01000011">
    <property type="protein sequence ID" value="SFC87640.1"/>
    <property type="molecule type" value="Genomic_DNA"/>
</dbReference>
<dbReference type="Proteomes" id="UP000199438">
    <property type="component" value="Unassembled WGS sequence"/>
</dbReference>
<keyword evidence="2 3" id="KW-0802">TPR repeat</keyword>
<protein>
    <submittedName>
        <fullName evidence="5">Tetratricopeptide repeat-containing protein</fullName>
    </submittedName>
</protein>
<gene>
    <name evidence="5" type="ORF">SAMN04487907_1112</name>
</gene>
<evidence type="ECO:0000256" key="1">
    <source>
        <dbReference type="ARBA" id="ARBA00022737"/>
    </source>
</evidence>
<dbReference type="InterPro" id="IPR019734">
    <property type="entry name" value="TPR_rpt"/>
</dbReference>
<dbReference type="OrthoDB" id="174931at2"/>
<keyword evidence="1" id="KW-0677">Repeat</keyword>
<dbReference type="STRING" id="1334022.SAMN04487907_1112"/>
<name>A0A1I1N1E6_9FLAO</name>
<dbReference type="AlphaFoldDB" id="A0A1I1N1E6"/>
<reference evidence="6" key="1">
    <citation type="submission" date="2016-10" db="EMBL/GenBank/DDBJ databases">
        <authorList>
            <person name="Varghese N."/>
            <person name="Submissions S."/>
        </authorList>
    </citation>
    <scope>NUCLEOTIDE SEQUENCE [LARGE SCALE GENOMIC DNA]</scope>
    <source>
        <strain evidence="6">DSM 24499</strain>
    </source>
</reference>
<organism evidence="5 6">
    <name type="scientific">Zunongwangia mangrovi</name>
    <dbReference type="NCBI Taxonomy" id="1334022"/>
    <lineage>
        <taxon>Bacteria</taxon>
        <taxon>Pseudomonadati</taxon>
        <taxon>Bacteroidota</taxon>
        <taxon>Flavobacteriia</taxon>
        <taxon>Flavobacteriales</taxon>
        <taxon>Flavobacteriaceae</taxon>
        <taxon>Zunongwangia</taxon>
    </lineage>
</organism>
<evidence type="ECO:0000256" key="2">
    <source>
        <dbReference type="ARBA" id="ARBA00022803"/>
    </source>
</evidence>
<evidence type="ECO:0000256" key="3">
    <source>
        <dbReference type="PROSITE-ProRule" id="PRU00339"/>
    </source>
</evidence>
<feature type="repeat" description="TPR" evidence="3">
    <location>
        <begin position="755"/>
        <end position="788"/>
    </location>
</feature>
<dbReference type="PROSITE" id="PS50005">
    <property type="entry name" value="TPR"/>
    <property type="match status" value="1"/>
</dbReference>
<keyword evidence="6" id="KW-1185">Reference proteome</keyword>
<dbReference type="InterPro" id="IPR050498">
    <property type="entry name" value="Ycf3"/>
</dbReference>
<dbReference type="Gene3D" id="1.25.40.10">
    <property type="entry name" value="Tetratricopeptide repeat domain"/>
    <property type="match status" value="4"/>
</dbReference>
<dbReference type="PANTHER" id="PTHR44858:SF1">
    <property type="entry name" value="UDP-N-ACETYLGLUCOSAMINE--PEPTIDE N-ACETYLGLUCOSAMINYLTRANSFERASE SPINDLY-RELATED"/>
    <property type="match status" value="1"/>
</dbReference>
<dbReference type="PANTHER" id="PTHR44858">
    <property type="entry name" value="TETRATRICOPEPTIDE REPEAT PROTEIN 6"/>
    <property type="match status" value="1"/>
</dbReference>
<dbReference type="InterPro" id="IPR011990">
    <property type="entry name" value="TPR-like_helical_dom_sf"/>
</dbReference>
<sequence>MENVKAWRDTVVIPTYEVYKAEKYPVFIEKRVYQASSGAVYPHPVIEKISDEPVDKEWQVIYIENDYIKLMVIPALGGRIQMAWDKIRERHFVYYNHVIKPALVGLTGPWISGGIEFNWPQHHRPSTYDATDSYIEKNKDGSVTIWVSELERMFRTKGMAGFTLHPDKAYLEIKGQLYNRTVHPQTFLWWANPAVAVNDHYQSVFPPDVNAVFDHGKRDVSEFPIAKGEYYKVDYAPGTDISRYKNIPVPTSYMAITSKYDFVGGYENDSKGGLLHVANHHVSPGKKQWTWGNGDFGQAWDRNLTDNDGPYIELMCGVYTDNQPDFSWLQPYEEKSFKQYFMPYYNVGVVKNASKEALINLEEEQDGFRIKVHVTSVYPKATVVLTSEENVLFETEIDLDPANGLEELVEKNGADYQNLRLTVKTEKGKSLVSWSPSDDEEGEIPEAAKAAKEPKAIDSVEELFLNGLHLEQYRHATYDPTAYYLEALRRQPGDIRCNNAMGLWYLRKAQFEKALLYFEKAIETLTLRNPNPYDGEAYFNKGVTLNYLGRKDEAYEAFYKACWNAAWQAAGYFNIAQIDSFKGDIDSALGHVDKALVSNWHNHKARHLKVILLRKEGRIEEGLQFIEDSLKIDRFNFGVLFEKYKISNAEEDLSVFKELLRDYEHNYIEFALDYAQAGDFNTAIELLSIFTESKAQYYPMIAYFKAYFYDQLGDAAAAKKYFAEAKQQPSDYCFPNRLEEVLVLRRALEVDSEDASAAYYLGNFWYANKQYTEAQKCWEQAVEHGDQNAIAYRNLSLLYYNKTDQKDLAKKQLEYAFELDGNEPRLLMELDQFYKKTNVSIEDRFKILEKNLELTNFRDDLYLEYISLQNFRGNHKEALDLIEKRQFHPWEGGEGKVSYQHVNTHVELAKIALKNGEYQTAITHLEAAQVYPHNLGEGKLYGTQENDIFYWLGCAYDKLGEKEQAEASWKTATQGISEPSPAIFYNDQQPDKIFYQGLAFLKLNNQEEAEKRFQKLYNYGKEHMEDEVKLDYFAISLPDLLIWEEDLQVRNKIHCYYLIGLGAMGLQKTEEAQQAFDALKELDTYHLSAHIHAKMISDFNTVSL</sequence>
<evidence type="ECO:0000313" key="6">
    <source>
        <dbReference type="Proteomes" id="UP000199438"/>
    </source>
</evidence>
<dbReference type="Pfam" id="PF17128">
    <property type="entry name" value="DUF5107"/>
    <property type="match status" value="1"/>
</dbReference>
<dbReference type="Pfam" id="PF13181">
    <property type="entry name" value="TPR_8"/>
    <property type="match status" value="3"/>
</dbReference>
<dbReference type="SUPFAM" id="SSF48452">
    <property type="entry name" value="TPR-like"/>
    <property type="match status" value="3"/>
</dbReference>
<dbReference type="InterPro" id="IPR033396">
    <property type="entry name" value="DUF5107"/>
</dbReference>
<dbReference type="RefSeq" id="WP_092544760.1">
    <property type="nucleotide sequence ID" value="NZ_FOKV01000011.1"/>
</dbReference>
<evidence type="ECO:0000313" key="5">
    <source>
        <dbReference type="EMBL" id="SFC87640.1"/>
    </source>
</evidence>
<feature type="domain" description="DUF5107" evidence="4">
    <location>
        <begin position="39"/>
        <end position="340"/>
    </location>
</feature>
<proteinExistence type="predicted"/>
<dbReference type="SMART" id="SM00028">
    <property type="entry name" value="TPR"/>
    <property type="match status" value="10"/>
</dbReference>
<evidence type="ECO:0000259" key="4">
    <source>
        <dbReference type="Pfam" id="PF17128"/>
    </source>
</evidence>